<reference evidence="1 2" key="1">
    <citation type="journal article" date="2015" name="Nature">
        <title>rRNA introns, odd ribosomes, and small enigmatic genomes across a large radiation of phyla.</title>
        <authorList>
            <person name="Brown C.T."/>
            <person name="Hug L.A."/>
            <person name="Thomas B.C."/>
            <person name="Sharon I."/>
            <person name="Castelle C.J."/>
            <person name="Singh A."/>
            <person name="Wilkins M.J."/>
            <person name="Williams K.H."/>
            <person name="Banfield J.F."/>
        </authorList>
    </citation>
    <scope>NUCLEOTIDE SEQUENCE [LARGE SCALE GENOMIC DNA]</scope>
</reference>
<proteinExistence type="predicted"/>
<gene>
    <name evidence="1" type="ORF">UT63_C0004G0013</name>
</gene>
<sequence length="494" mass="55116">MPAVLEVRREGLRQENRALIPPFKLEEKRQICWERPFDLKKRPCGAVLTVGSFPTRDVHVSMRETFVGCSEGGVVGVGQFTNLPHNTDHPKYQSQHTDQMDFQTICFGKSKEVGVPSLVSVKGLGILVEDALIKDGEIHWTKEESKVKWEKLKTKLQSDYANARTNPESVKWEDYDVPEDAMPGFYQLLGDLDQIGKYNPWAIKLQFSSPANIAKSVTDNKPLGKDGDTRNPLSESAEFVENIQMMVALRNKRMVDQVREKWGGRIIVSTDNPSASDMTPQEISDDAEMAFSLLPQDVLKTEHSCGGKIEDFGFLKTWPLDGVHLDAWNFPATITANADAFADFLLSGESKFLAVGIVPTKALTDLATEIREGERIDQNNMYMRSGVEVSGADLMIKDASEAVMVVGANYFTALDILKGRLDYIVESLWNTGKFGEDEKSKRDLWSRIMVSSSCGQGSLEVGTAKMVSYLMRDLSYKVRADNIGVDYGLSEEVN</sequence>
<dbReference type="Proteomes" id="UP000034539">
    <property type="component" value="Unassembled WGS sequence"/>
</dbReference>
<comment type="caution">
    <text evidence="1">The sequence shown here is derived from an EMBL/GenBank/DDBJ whole genome shotgun (WGS) entry which is preliminary data.</text>
</comment>
<dbReference type="EMBL" id="LBXN01000004">
    <property type="protein sequence ID" value="KKR34226.1"/>
    <property type="molecule type" value="Genomic_DNA"/>
</dbReference>
<organism evidence="1 2">
    <name type="scientific">Candidatus Gottesmanbacteria bacterium GW2011_GWC2_39_8</name>
    <dbReference type="NCBI Taxonomy" id="1618450"/>
    <lineage>
        <taxon>Bacteria</taxon>
        <taxon>Candidatus Gottesmaniibacteriota</taxon>
    </lineage>
</organism>
<dbReference type="AlphaFoldDB" id="A0A0G0QA75"/>
<evidence type="ECO:0000313" key="1">
    <source>
        <dbReference type="EMBL" id="KKR34226.1"/>
    </source>
</evidence>
<name>A0A0G0QA75_9BACT</name>
<protein>
    <submittedName>
        <fullName evidence="1">Uncharacterized protein</fullName>
    </submittedName>
</protein>
<accession>A0A0G0QA75</accession>
<evidence type="ECO:0000313" key="2">
    <source>
        <dbReference type="Proteomes" id="UP000034539"/>
    </source>
</evidence>